<feature type="compositionally biased region" description="Basic residues" evidence="1">
    <location>
        <begin position="122"/>
        <end position="132"/>
    </location>
</feature>
<reference evidence="3 4" key="1">
    <citation type="journal article" date="2019" name="Gigascience">
        <title>Whole-genome sequence of the oriental lung fluke Paragonimus westermani.</title>
        <authorList>
            <person name="Oey H."/>
            <person name="Zakrzewski M."/>
            <person name="Narain K."/>
            <person name="Devi K.R."/>
            <person name="Agatsuma T."/>
            <person name="Nawaratna S."/>
            <person name="Gobert G.N."/>
            <person name="Jones M.K."/>
            <person name="Ragan M.A."/>
            <person name="McManus D.P."/>
            <person name="Krause L."/>
        </authorList>
    </citation>
    <scope>NUCLEOTIDE SEQUENCE [LARGE SCALE GENOMIC DNA]</scope>
    <source>
        <strain evidence="3 4">IND2009</strain>
    </source>
</reference>
<feature type="region of interest" description="Disordered" evidence="1">
    <location>
        <begin position="121"/>
        <end position="162"/>
    </location>
</feature>
<dbReference type="EMBL" id="QNGE01000425">
    <property type="protein sequence ID" value="KAA3680506.1"/>
    <property type="molecule type" value="Genomic_DNA"/>
</dbReference>
<dbReference type="Proteomes" id="UP000324629">
    <property type="component" value="Unassembled WGS sequence"/>
</dbReference>
<evidence type="ECO:0000256" key="1">
    <source>
        <dbReference type="SAM" id="MobiDB-lite"/>
    </source>
</evidence>
<organism evidence="3 4">
    <name type="scientific">Paragonimus westermani</name>
    <dbReference type="NCBI Taxonomy" id="34504"/>
    <lineage>
        <taxon>Eukaryota</taxon>
        <taxon>Metazoa</taxon>
        <taxon>Spiralia</taxon>
        <taxon>Lophotrochozoa</taxon>
        <taxon>Platyhelminthes</taxon>
        <taxon>Trematoda</taxon>
        <taxon>Digenea</taxon>
        <taxon>Plagiorchiida</taxon>
        <taxon>Troglotremata</taxon>
        <taxon>Troglotrematidae</taxon>
        <taxon>Paragonimus</taxon>
    </lineage>
</organism>
<comment type="caution">
    <text evidence="3">The sequence shown here is derived from an EMBL/GenBank/DDBJ whole genome shotgun (WGS) entry which is preliminary data.</text>
</comment>
<feature type="chain" id="PRO_5023857683" evidence="2">
    <location>
        <begin position="30"/>
        <end position="349"/>
    </location>
</feature>
<gene>
    <name evidence="3" type="ORF">DEA37_0007906</name>
</gene>
<feature type="compositionally biased region" description="Basic and acidic residues" evidence="1">
    <location>
        <begin position="136"/>
        <end position="147"/>
    </location>
</feature>
<accession>A0A5J4NY19</accession>
<dbReference type="AlphaFoldDB" id="A0A5J4NY19"/>
<evidence type="ECO:0000256" key="2">
    <source>
        <dbReference type="SAM" id="SignalP"/>
    </source>
</evidence>
<name>A0A5J4NY19_9TREM</name>
<evidence type="ECO:0000313" key="3">
    <source>
        <dbReference type="EMBL" id="KAA3680506.1"/>
    </source>
</evidence>
<protein>
    <submittedName>
        <fullName evidence="3">Uncharacterized protein</fullName>
    </submittedName>
</protein>
<keyword evidence="2" id="KW-0732">Signal</keyword>
<proteinExistence type="predicted"/>
<sequence length="349" mass="37392">MISGGRLRSSVTRVLSVFFLSNLSQNTEASHTSAGKPCASQLVNGDANAVSDVPSIDEDVEETTAETAGNTKQGSVCVDHTPQVATHTENPTVEPNGDVNTSVSPDIAELEKKKNKNPLVWIKRRLSKKSSTTKRPSVDETQTEKTEGTVLAASSPDETSVSAEKCQSIDAIDASEPEVVETASSLVQEVLSSAIAMEEAQQIKLEPKDASELTPAVDVAEEHNIPTQEFVQEHESTHDESVGVDRAEPTIQCETQPDASEIISNTVNIIVNGDHENEKTAVEDFPVVDTNNTNVHCDHSLRMEEPENKTPAFDDVMTAKLAGLVLTNGHSHTEDANATTSSELVVNGN</sequence>
<keyword evidence="4" id="KW-1185">Reference proteome</keyword>
<feature type="signal peptide" evidence="2">
    <location>
        <begin position="1"/>
        <end position="29"/>
    </location>
</feature>
<evidence type="ECO:0000313" key="4">
    <source>
        <dbReference type="Proteomes" id="UP000324629"/>
    </source>
</evidence>